<dbReference type="Gene3D" id="2.60.40.420">
    <property type="entry name" value="Cupredoxins - blue copper proteins"/>
    <property type="match status" value="1"/>
</dbReference>
<dbReference type="SUPFAM" id="SSF49503">
    <property type="entry name" value="Cupredoxins"/>
    <property type="match status" value="1"/>
</dbReference>
<dbReference type="EMBL" id="EF530727">
    <property type="protein sequence ID" value="ABU51087.1"/>
    <property type="molecule type" value="Genomic_DNA"/>
</dbReference>
<keyword evidence="1" id="KW-0732">Signal</keyword>
<accession>B2BK98</accession>
<evidence type="ECO:0000313" key="3">
    <source>
        <dbReference type="EMBL" id="ABU51087.1"/>
    </source>
</evidence>
<organism evidence="3">
    <name type="scientific">uncultured bacterium Bio2</name>
    <dbReference type="NCBI Taxonomy" id="460936"/>
    <lineage>
        <taxon>Bacteria</taxon>
        <taxon>environmental samples</taxon>
    </lineage>
</organism>
<dbReference type="InterPro" id="IPR028096">
    <property type="entry name" value="EfeO_Cupredoxin"/>
</dbReference>
<sequence>MKTFVIALTFLLVAPAFADAPVIVHLKDHRFTPATIKVKANEPAMLVLFNDDDSADEFDSSSLKIEKVVPGHAKGNIRLRALAPGKYPFMGEYHAATAQGMVIAQ</sequence>
<dbReference type="Pfam" id="PF13473">
    <property type="entry name" value="Cupredoxin_1"/>
    <property type="match status" value="1"/>
</dbReference>
<proteinExistence type="predicted"/>
<reference evidence="3" key="1">
    <citation type="submission" date="2007-03" db="EMBL/GenBank/DDBJ databases">
        <title>Diverse metagenome-derived clones inhibiting biofilm formation in Pseudomonas aeruginosa and swarming in Escherichia coli.</title>
        <authorList>
            <person name="Schipper C."/>
            <person name="Steele H.L."/>
            <person name="Streit W.R."/>
        </authorList>
    </citation>
    <scope>NUCLEOTIDE SEQUENCE</scope>
</reference>
<feature type="domain" description="EfeO-type cupredoxin-like" evidence="2">
    <location>
        <begin position="6"/>
        <end position="104"/>
    </location>
</feature>
<dbReference type="AlphaFoldDB" id="B2BK98"/>
<feature type="chain" id="PRO_5002774075" description="EfeO-type cupredoxin-like domain-containing protein" evidence="1">
    <location>
        <begin position="19"/>
        <end position="105"/>
    </location>
</feature>
<name>B2BK98_9BACT</name>
<protein>
    <recommendedName>
        <fullName evidence="2">EfeO-type cupredoxin-like domain-containing protein</fullName>
    </recommendedName>
</protein>
<evidence type="ECO:0000256" key="1">
    <source>
        <dbReference type="SAM" id="SignalP"/>
    </source>
</evidence>
<evidence type="ECO:0000259" key="2">
    <source>
        <dbReference type="Pfam" id="PF13473"/>
    </source>
</evidence>
<dbReference type="InterPro" id="IPR008972">
    <property type="entry name" value="Cupredoxin"/>
</dbReference>
<feature type="signal peptide" evidence="1">
    <location>
        <begin position="1"/>
        <end position="18"/>
    </location>
</feature>